<feature type="transmembrane region" description="Helical" evidence="1">
    <location>
        <begin position="129"/>
        <end position="151"/>
    </location>
</feature>
<feature type="transmembrane region" description="Helical" evidence="1">
    <location>
        <begin position="462"/>
        <end position="481"/>
    </location>
</feature>
<feature type="signal peptide" evidence="2">
    <location>
        <begin position="1"/>
        <end position="23"/>
    </location>
</feature>
<keyword evidence="4" id="KW-1185">Reference proteome</keyword>
<sequence length="492" mass="53363">MIRRMLFHLACVVALAWPAFLNGQPFYFPDSTAYVRAADSAAYIFSGHRIRSEWTAHYARSLEPGGKVRDADRHVSPRGNDLGTESIMAGRSPYFGALLWLSYMLGRFWLFVLGQAAIAYALIRLTLRLFGLARPLVVAGTVAALALLTSLPFFTGLLMPDLLAGFGILAFLLLAIERGRLAPAERWSLYALMAASAVAHLTHILVIAAMVAVLLVWGLVARWPRRRFLPLAGSGATIVLIGLLSVMLTSAMVEHVFGRKPLLVPLLTARFIADGPGLDYLRSHCPEAGFAACAWAGQDHMGAGEFLWSHDPKVGGYMFADTATRRALSAEDKAFALAVLAEYPIEQGGRILRNGLRQMLRFEVDLANSHCATPPHCWTSLPPRERATLAASPAGRGLWPQRGLAGLHYGVVGLALIAVVSCLAGRRDRAARDIGLWCALLLAAMAANALLGGGVSEPQPRYQARIIWLLPLVAIVAGLVWRRRHSVAEVDG</sequence>
<organism evidence="3 4">
    <name type="scientific">Rhizorhabdus dicambivorans</name>
    <dbReference type="NCBI Taxonomy" id="1850238"/>
    <lineage>
        <taxon>Bacteria</taxon>
        <taxon>Pseudomonadati</taxon>
        <taxon>Pseudomonadota</taxon>
        <taxon>Alphaproteobacteria</taxon>
        <taxon>Sphingomonadales</taxon>
        <taxon>Sphingomonadaceae</taxon>
        <taxon>Rhizorhabdus</taxon>
    </lineage>
</organism>
<reference evidence="3 4" key="1">
    <citation type="submission" date="2017-09" db="EMBL/GenBank/DDBJ databases">
        <title>The Catabolism of 3,6-Dichlorosalicylic acid is Initiated by the Cytochrome P450 Monooxygenase DsmABC in Rhizorhabdus dicambivorans Ndbn-20.</title>
        <authorList>
            <person name="Na L."/>
        </authorList>
    </citation>
    <scope>NUCLEOTIDE SEQUENCE [LARGE SCALE GENOMIC DNA]</scope>
    <source>
        <strain evidence="3 4">Ndbn-20m</strain>
    </source>
</reference>
<keyword evidence="1" id="KW-1133">Transmembrane helix</keyword>
<keyword evidence="1" id="KW-0472">Membrane</keyword>
<feature type="transmembrane region" description="Helical" evidence="1">
    <location>
        <begin position="188"/>
        <end position="219"/>
    </location>
</feature>
<dbReference type="OrthoDB" id="7238679at2"/>
<protein>
    <recommendedName>
        <fullName evidence="5">Glycosyltransferase RgtA/B/C/D-like domain-containing protein</fullName>
    </recommendedName>
</protein>
<dbReference type="EMBL" id="NWUF01000008">
    <property type="protein sequence ID" value="PCE42474.1"/>
    <property type="molecule type" value="Genomic_DNA"/>
</dbReference>
<name>A0A2A4FW99_9SPHN</name>
<evidence type="ECO:0008006" key="5">
    <source>
        <dbReference type="Google" id="ProtNLM"/>
    </source>
</evidence>
<feature type="transmembrane region" description="Helical" evidence="1">
    <location>
        <begin position="231"/>
        <end position="253"/>
    </location>
</feature>
<accession>A0A2A4FW99</accession>
<dbReference type="RefSeq" id="WP_066963528.1">
    <property type="nucleotide sequence ID" value="NZ_CP023449.1"/>
</dbReference>
<dbReference type="AlphaFoldDB" id="A0A2A4FW99"/>
<keyword evidence="1" id="KW-0812">Transmembrane</keyword>
<evidence type="ECO:0000313" key="4">
    <source>
        <dbReference type="Proteomes" id="UP000218934"/>
    </source>
</evidence>
<evidence type="ECO:0000256" key="1">
    <source>
        <dbReference type="SAM" id="Phobius"/>
    </source>
</evidence>
<proteinExistence type="predicted"/>
<dbReference type="Proteomes" id="UP000218934">
    <property type="component" value="Unassembled WGS sequence"/>
</dbReference>
<comment type="caution">
    <text evidence="3">The sequence shown here is derived from an EMBL/GenBank/DDBJ whole genome shotgun (WGS) entry which is preliminary data.</text>
</comment>
<feature type="transmembrane region" description="Helical" evidence="1">
    <location>
        <begin position="100"/>
        <end position="122"/>
    </location>
</feature>
<gene>
    <name evidence="3" type="ORF">COO09_09880</name>
</gene>
<feature type="chain" id="PRO_5012133063" description="Glycosyltransferase RgtA/B/C/D-like domain-containing protein" evidence="2">
    <location>
        <begin position="24"/>
        <end position="492"/>
    </location>
</feature>
<evidence type="ECO:0000256" key="2">
    <source>
        <dbReference type="SAM" id="SignalP"/>
    </source>
</evidence>
<evidence type="ECO:0000313" key="3">
    <source>
        <dbReference type="EMBL" id="PCE42474.1"/>
    </source>
</evidence>
<feature type="transmembrane region" description="Helical" evidence="1">
    <location>
        <begin position="434"/>
        <end position="456"/>
    </location>
</feature>
<keyword evidence="2" id="KW-0732">Signal</keyword>
<dbReference type="KEGG" id="rdi:CMV14_13900"/>